<dbReference type="SUPFAM" id="SSF47203">
    <property type="entry name" value="Acyl-CoA dehydrogenase C-terminal domain-like"/>
    <property type="match status" value="1"/>
</dbReference>
<dbReference type="InterPro" id="IPR009100">
    <property type="entry name" value="AcylCoA_DH/oxidase_NM_dom_sf"/>
</dbReference>
<dbReference type="GO" id="GO:0003995">
    <property type="term" value="F:acyl-CoA dehydrogenase activity"/>
    <property type="evidence" value="ECO:0007669"/>
    <property type="project" value="TreeGrafter"/>
</dbReference>
<dbReference type="GO" id="GO:0033539">
    <property type="term" value="P:fatty acid beta-oxidation using acyl-CoA dehydrogenase"/>
    <property type="evidence" value="ECO:0007669"/>
    <property type="project" value="TreeGrafter"/>
</dbReference>
<dbReference type="GO" id="GO:0016712">
    <property type="term" value="F:oxidoreductase activity, acting on paired donors, with incorporation or reduction of molecular oxygen, reduced flavin or flavoprotein as one donor, and incorporation of one atom of oxygen"/>
    <property type="evidence" value="ECO:0007669"/>
    <property type="project" value="TreeGrafter"/>
</dbReference>
<dbReference type="SUPFAM" id="SSF56645">
    <property type="entry name" value="Acyl-CoA dehydrogenase NM domain-like"/>
    <property type="match status" value="1"/>
</dbReference>
<dbReference type="PIRSF" id="PIRSF016578">
    <property type="entry name" value="HsaA"/>
    <property type="match status" value="1"/>
</dbReference>
<evidence type="ECO:0000259" key="3">
    <source>
        <dbReference type="Pfam" id="PF02771"/>
    </source>
</evidence>
<organism evidence="5 6">
    <name type="scientific">Sphingomonas jatrophae</name>
    <dbReference type="NCBI Taxonomy" id="1166337"/>
    <lineage>
        <taxon>Bacteria</taxon>
        <taxon>Pseudomonadati</taxon>
        <taxon>Pseudomonadota</taxon>
        <taxon>Alphaproteobacteria</taxon>
        <taxon>Sphingomonadales</taxon>
        <taxon>Sphingomonadaceae</taxon>
        <taxon>Sphingomonas</taxon>
    </lineage>
</organism>
<dbReference type="Proteomes" id="UP000198824">
    <property type="component" value="Unassembled WGS sequence"/>
</dbReference>
<dbReference type="Pfam" id="PF02771">
    <property type="entry name" value="Acyl-CoA_dh_N"/>
    <property type="match status" value="1"/>
</dbReference>
<dbReference type="AlphaFoldDB" id="A0A1I6KLZ3"/>
<name>A0A1I6KLZ3_9SPHN</name>
<dbReference type="InterPro" id="IPR013107">
    <property type="entry name" value="Acyl-CoA_DH_C"/>
</dbReference>
<dbReference type="EMBL" id="FOZG01000001">
    <property type="protein sequence ID" value="SFR92164.1"/>
    <property type="molecule type" value="Genomic_DNA"/>
</dbReference>
<protein>
    <submittedName>
        <fullName evidence="5">3-hydroxy-9,10-secoandrosta-1,3,5(10)-triene-9,17-dione monooxygenase</fullName>
    </submittedName>
</protein>
<accession>A0A1I6KLZ3</accession>
<evidence type="ECO:0000256" key="1">
    <source>
        <dbReference type="ARBA" id="ARBA00023002"/>
    </source>
</evidence>
<dbReference type="InterPro" id="IPR046373">
    <property type="entry name" value="Acyl-CoA_Oxase/DH_mid-dom_sf"/>
</dbReference>
<proteinExistence type="inferred from homology"/>
<keyword evidence="5" id="KW-0503">Monooxygenase</keyword>
<feature type="domain" description="Acyl-CoA dehydrogenase C-terminal" evidence="4">
    <location>
        <begin position="259"/>
        <end position="388"/>
    </location>
</feature>
<dbReference type="Gene3D" id="1.10.540.10">
    <property type="entry name" value="Acyl-CoA dehydrogenase/oxidase, N-terminal domain"/>
    <property type="match status" value="1"/>
</dbReference>
<dbReference type="InterPro" id="IPR050741">
    <property type="entry name" value="Acyl-CoA_dehydrogenase"/>
</dbReference>
<dbReference type="Pfam" id="PF08028">
    <property type="entry name" value="Acyl-CoA_dh_2"/>
    <property type="match status" value="1"/>
</dbReference>
<dbReference type="GO" id="GO:0005737">
    <property type="term" value="C:cytoplasm"/>
    <property type="evidence" value="ECO:0007669"/>
    <property type="project" value="TreeGrafter"/>
</dbReference>
<dbReference type="InterPro" id="IPR037069">
    <property type="entry name" value="AcylCoA_DH/ox_N_sf"/>
</dbReference>
<dbReference type="Gene3D" id="1.20.140.10">
    <property type="entry name" value="Butyryl-CoA Dehydrogenase, subunit A, domain 3"/>
    <property type="match status" value="1"/>
</dbReference>
<gene>
    <name evidence="5" type="ORF">SAMN05192580_1876</name>
</gene>
<evidence type="ECO:0000313" key="6">
    <source>
        <dbReference type="Proteomes" id="UP000198824"/>
    </source>
</evidence>
<reference evidence="5 6" key="1">
    <citation type="submission" date="2016-10" db="EMBL/GenBank/DDBJ databases">
        <authorList>
            <person name="de Groot N.N."/>
        </authorList>
    </citation>
    <scope>NUCLEOTIDE SEQUENCE [LARGE SCALE GENOMIC DNA]</scope>
    <source>
        <strain evidence="5 6">S5-249</strain>
    </source>
</reference>
<keyword evidence="6" id="KW-1185">Reference proteome</keyword>
<dbReference type="Gene3D" id="2.40.110.10">
    <property type="entry name" value="Butyryl-CoA Dehydrogenase, subunit A, domain 2"/>
    <property type="match status" value="1"/>
</dbReference>
<keyword evidence="1" id="KW-0560">Oxidoreductase</keyword>
<comment type="similarity">
    <text evidence="2">Belongs to the HpaH/HsaA monooxygenase family.</text>
</comment>
<dbReference type="STRING" id="1166337.SAMN05192580_1876"/>
<evidence type="ECO:0000256" key="2">
    <source>
        <dbReference type="ARBA" id="ARBA00049661"/>
    </source>
</evidence>
<sequence>MNASSAVLSMPDTGYAQVAELVTPEILIERARAMVPVLKARAKQATAQRRIPDETIAEMQEAGFFRILQPKRWGGYEMNPNVFFEVQKLLAEGCMSTGWVYGVVGGHPYELALFHDQAQVDVWGEDDSVLVSSSYQPVGVVERAEGGFYLSGRWGFSSGSEHCDWVLLGAMIPPAEEGGPPDMRTFLLPRADYKIEDAWHTFGLQGTGSQDIVVDRAFVPEHRTHKAVDGFLCRNPGQAENDAPLFRLPWAQIFLRLVSTAALGGAKAAVKGALEITANRVSTNTGKASKADPMVMSAIAKAYSQIDEMELVLQRNVNDMLGHAERGEEVPMEKRTLYRYQSASVVRRCAEMVDDLLPLLGGRAIYMSSPLVQPWLDLNAARAHVANDPNNMAGDVVGSLMGQPPAFMFV</sequence>
<dbReference type="PANTHER" id="PTHR48083">
    <property type="entry name" value="MEDIUM-CHAIN SPECIFIC ACYL-COA DEHYDROGENASE, MITOCHONDRIAL-RELATED"/>
    <property type="match status" value="1"/>
</dbReference>
<dbReference type="InterPro" id="IPR036250">
    <property type="entry name" value="AcylCo_DH-like_C"/>
</dbReference>
<dbReference type="InterPro" id="IPR013786">
    <property type="entry name" value="AcylCoA_DH/ox_N"/>
</dbReference>
<feature type="domain" description="Acyl-CoA dehydrogenase/oxidase N-terminal" evidence="3">
    <location>
        <begin position="38"/>
        <end position="104"/>
    </location>
</feature>
<dbReference type="GO" id="GO:0050660">
    <property type="term" value="F:flavin adenine dinucleotide binding"/>
    <property type="evidence" value="ECO:0007669"/>
    <property type="project" value="InterPro"/>
</dbReference>
<evidence type="ECO:0000313" key="5">
    <source>
        <dbReference type="EMBL" id="SFR92164.1"/>
    </source>
</evidence>
<dbReference type="PANTHER" id="PTHR48083:SF19">
    <property type="entry name" value="FLAVIN-DEPENDENT MONOOXYGENASE, OXYGENASE SUBUNIT HSAA"/>
    <property type="match status" value="1"/>
</dbReference>
<evidence type="ECO:0000259" key="4">
    <source>
        <dbReference type="Pfam" id="PF08028"/>
    </source>
</evidence>